<dbReference type="Gene3D" id="3.10.450.50">
    <property type="match status" value="1"/>
</dbReference>
<accession>A0A1I0Q4J9</accession>
<protein>
    <submittedName>
        <fullName evidence="1">Predicted ester cyclase</fullName>
    </submittedName>
</protein>
<reference evidence="2" key="1">
    <citation type="submission" date="2016-10" db="EMBL/GenBank/DDBJ databases">
        <authorList>
            <person name="Varghese N."/>
            <person name="Submissions S."/>
        </authorList>
    </citation>
    <scope>NUCLEOTIDE SEQUENCE [LARGE SCALE GENOMIC DNA]</scope>
    <source>
        <strain evidence="2">DSM 3695</strain>
    </source>
</reference>
<evidence type="ECO:0000313" key="2">
    <source>
        <dbReference type="Proteomes" id="UP000199310"/>
    </source>
</evidence>
<dbReference type="InterPro" id="IPR032710">
    <property type="entry name" value="NTF2-like_dom_sf"/>
</dbReference>
<name>A0A1I0Q4J9_9BACT</name>
<dbReference type="EMBL" id="FOJG01000001">
    <property type="protein sequence ID" value="SEW21716.1"/>
    <property type="molecule type" value="Genomic_DNA"/>
</dbReference>
<proteinExistence type="predicted"/>
<organism evidence="1 2">
    <name type="scientific">Chitinophaga arvensicola</name>
    <dbReference type="NCBI Taxonomy" id="29529"/>
    <lineage>
        <taxon>Bacteria</taxon>
        <taxon>Pseudomonadati</taxon>
        <taxon>Bacteroidota</taxon>
        <taxon>Chitinophagia</taxon>
        <taxon>Chitinophagales</taxon>
        <taxon>Chitinophagaceae</taxon>
        <taxon>Chitinophaga</taxon>
    </lineage>
</organism>
<dbReference type="Proteomes" id="UP000199310">
    <property type="component" value="Unassembled WGS sequence"/>
</dbReference>
<gene>
    <name evidence="1" type="ORF">SAMN04488122_1211</name>
</gene>
<dbReference type="AlphaFoldDB" id="A0A1I0Q4J9"/>
<dbReference type="SUPFAM" id="SSF54427">
    <property type="entry name" value="NTF2-like"/>
    <property type="match status" value="1"/>
</dbReference>
<dbReference type="STRING" id="29529.SAMN04488122_1211"/>
<dbReference type="GO" id="GO:0030638">
    <property type="term" value="P:polyketide metabolic process"/>
    <property type="evidence" value="ECO:0007669"/>
    <property type="project" value="InterPro"/>
</dbReference>
<dbReference type="Pfam" id="PF07366">
    <property type="entry name" value="SnoaL"/>
    <property type="match status" value="1"/>
</dbReference>
<sequence length="161" mass="18344">MTFDTIPYLTGRYLYPVKLTVMTIPEQKDFIRHYIDTVWNQGNTSSLTQFLHPAYVDHSLPPAFPADANGLRQWIALTHESFQPATVIEEQVDEPGRCILRISMHMKHIGLWRGIAPTGLTVTIPGYRCFRLQDDRIIEHRALIDGNALEKKLQKGGEGSK</sequence>
<keyword evidence="2" id="KW-1185">Reference proteome</keyword>
<dbReference type="InterPro" id="IPR009959">
    <property type="entry name" value="Cyclase_SnoaL-like"/>
</dbReference>
<evidence type="ECO:0000313" key="1">
    <source>
        <dbReference type="EMBL" id="SEW21716.1"/>
    </source>
</evidence>